<keyword evidence="2" id="KW-1185">Reference proteome</keyword>
<dbReference type="Proteomes" id="UP001623348">
    <property type="component" value="Unassembled WGS sequence"/>
</dbReference>
<dbReference type="PANTHER" id="PTHR33395:SF22">
    <property type="entry name" value="REVERSE TRANSCRIPTASE DOMAIN-CONTAINING PROTEIN"/>
    <property type="match status" value="1"/>
</dbReference>
<protein>
    <submittedName>
        <fullName evidence="1">Mitochondrial enolase superfamily member 1</fullName>
    </submittedName>
</protein>
<comment type="caution">
    <text evidence="1">The sequence shown here is derived from an EMBL/GenBank/DDBJ whole genome shotgun (WGS) entry which is preliminary data.</text>
</comment>
<reference evidence="1 2" key="1">
    <citation type="submission" date="2024-06" db="EMBL/GenBank/DDBJ databases">
        <title>The draft genome of Grus japonensis, version 3.</title>
        <authorList>
            <person name="Nabeshima K."/>
            <person name="Suzuki S."/>
            <person name="Onuma M."/>
        </authorList>
    </citation>
    <scope>NUCLEOTIDE SEQUENCE [LARGE SCALE GENOMIC DNA]</scope>
    <source>
        <strain evidence="1 2">451A</strain>
    </source>
</reference>
<dbReference type="AlphaFoldDB" id="A0ABC9WUR5"/>
<sequence length="121" mass="13686">MQLVRSHGLVHLTRSQIPSFVRASSVQYIYQYKQERTGEVPEDWRKASVTPVFKKGKKEDPGNYRPVSLTSIPGKVMEQLILEVISNRVEEKKVIGSGQHEFTKGKSCLTNLIAFYDGMTG</sequence>
<organism evidence="1 2">
    <name type="scientific">Grus japonensis</name>
    <name type="common">Japanese crane</name>
    <name type="synonym">Red-crowned crane</name>
    <dbReference type="NCBI Taxonomy" id="30415"/>
    <lineage>
        <taxon>Eukaryota</taxon>
        <taxon>Metazoa</taxon>
        <taxon>Chordata</taxon>
        <taxon>Craniata</taxon>
        <taxon>Vertebrata</taxon>
        <taxon>Euteleostomi</taxon>
        <taxon>Archelosauria</taxon>
        <taxon>Archosauria</taxon>
        <taxon>Dinosauria</taxon>
        <taxon>Saurischia</taxon>
        <taxon>Theropoda</taxon>
        <taxon>Coelurosauria</taxon>
        <taxon>Aves</taxon>
        <taxon>Neognathae</taxon>
        <taxon>Neoaves</taxon>
        <taxon>Gruiformes</taxon>
        <taxon>Gruidae</taxon>
        <taxon>Grus</taxon>
    </lineage>
</organism>
<dbReference type="EMBL" id="BAAFJT010000004">
    <property type="protein sequence ID" value="GAB0189194.1"/>
    <property type="molecule type" value="Genomic_DNA"/>
</dbReference>
<accession>A0ABC9WUR5</accession>
<dbReference type="PANTHER" id="PTHR33395">
    <property type="entry name" value="TRANSCRIPTASE, PUTATIVE-RELATED-RELATED"/>
    <property type="match status" value="1"/>
</dbReference>
<proteinExistence type="predicted"/>
<name>A0ABC9WUR5_GRUJA</name>
<evidence type="ECO:0000313" key="1">
    <source>
        <dbReference type="EMBL" id="GAB0189194.1"/>
    </source>
</evidence>
<gene>
    <name evidence="1" type="ORF">GRJ2_001384700</name>
</gene>
<evidence type="ECO:0000313" key="2">
    <source>
        <dbReference type="Proteomes" id="UP001623348"/>
    </source>
</evidence>